<dbReference type="Pfam" id="PF01018">
    <property type="entry name" value="GTP1_OBG"/>
    <property type="match status" value="1"/>
</dbReference>
<dbReference type="Proteomes" id="UP000001357">
    <property type="component" value="Unassembled WGS sequence"/>
</dbReference>
<sequence>MALRGLLQVARARPAIFPTARDPCKALISHVFTVQSHQPVRWLSLSHRLAVEHTIDDDFSDKAHGFVDHVRLHVVGGTGGQGSARHGAMGGQGGDVFAMADPNVTTLQALRNMKRCRAEPGENGSRHSAERKGEDAILKVPVGTLVCFDNGEPLADLSQPGETALLARGGDGGSPKTNSQYSGLRGDRNHVIFELKAIADVGLVGFPNAGKSSLLRTISRARPRIASYPFTTLHPNIGTVEYDDFGRISVADIPGLVEGAALNRGMGHAFLRHVERTHVLLFVVDAHGFSHKEHRSTAERDLQILLQELEAYSAEWLRSRRCIVCFNKVDTPGAAEKWATFRAEFDKLVADGRLPAQTSLLPVSVNTGAGLKRLVKILRREVEAAQADAEAEAAPSQENVAPTASSDPYADSDYEQVGPYIPQATLDAWTGTSASRNRLRPKTRRQVFEEYLFGEDTDIVQEYRKRARRVYDDRR</sequence>
<evidence type="ECO:0000313" key="7">
    <source>
        <dbReference type="Proteomes" id="UP000001357"/>
    </source>
</evidence>
<reference evidence="6 7" key="1">
    <citation type="journal article" date="2008" name="Nature">
        <title>The genome of the choanoflagellate Monosiga brevicollis and the origin of metazoans.</title>
        <authorList>
            <consortium name="JGI Sequencing"/>
            <person name="King N."/>
            <person name="Westbrook M.J."/>
            <person name="Young S.L."/>
            <person name="Kuo A."/>
            <person name="Abedin M."/>
            <person name="Chapman J."/>
            <person name="Fairclough S."/>
            <person name="Hellsten U."/>
            <person name="Isogai Y."/>
            <person name="Letunic I."/>
            <person name="Marr M."/>
            <person name="Pincus D."/>
            <person name="Putnam N."/>
            <person name="Rokas A."/>
            <person name="Wright K.J."/>
            <person name="Zuzow R."/>
            <person name="Dirks W."/>
            <person name="Good M."/>
            <person name="Goodstein D."/>
            <person name="Lemons D."/>
            <person name="Li W."/>
            <person name="Lyons J.B."/>
            <person name="Morris A."/>
            <person name="Nichols S."/>
            <person name="Richter D.J."/>
            <person name="Salamov A."/>
            <person name="Bork P."/>
            <person name="Lim W.A."/>
            <person name="Manning G."/>
            <person name="Miller W.T."/>
            <person name="McGinnis W."/>
            <person name="Shapiro H."/>
            <person name="Tjian R."/>
            <person name="Grigoriev I.V."/>
            <person name="Rokhsar D."/>
        </authorList>
    </citation>
    <scope>NUCLEOTIDE SEQUENCE [LARGE SCALE GENOMIC DNA]</scope>
    <source>
        <strain evidence="7">MX1 / ATCC 50154</strain>
    </source>
</reference>
<keyword evidence="1" id="KW-0547">Nucleotide-binding</keyword>
<dbReference type="Gene3D" id="2.70.210.12">
    <property type="entry name" value="GTP1/OBG domain"/>
    <property type="match status" value="1"/>
</dbReference>
<feature type="domain" description="OBG-type G" evidence="4">
    <location>
        <begin position="199"/>
        <end position="383"/>
    </location>
</feature>
<dbReference type="InterPro" id="IPR006073">
    <property type="entry name" value="GTP-bd"/>
</dbReference>
<dbReference type="GO" id="GO:0003924">
    <property type="term" value="F:GTPase activity"/>
    <property type="evidence" value="ECO:0000318"/>
    <property type="project" value="GO_Central"/>
</dbReference>
<dbReference type="SUPFAM" id="SSF82051">
    <property type="entry name" value="Obg GTP-binding protein N-terminal domain"/>
    <property type="match status" value="1"/>
</dbReference>
<evidence type="ECO:0000256" key="3">
    <source>
        <dbReference type="SAM" id="MobiDB-lite"/>
    </source>
</evidence>
<accession>A9UYX7</accession>
<dbReference type="AlphaFoldDB" id="A9UYX7"/>
<dbReference type="Pfam" id="PF01926">
    <property type="entry name" value="MMR_HSR1"/>
    <property type="match status" value="1"/>
</dbReference>
<keyword evidence="7" id="KW-1185">Reference proteome</keyword>
<dbReference type="PROSITE" id="PS51883">
    <property type="entry name" value="OBG"/>
    <property type="match status" value="1"/>
</dbReference>
<protein>
    <recommendedName>
        <fullName evidence="8">Obg family GTPase CgtA</fullName>
    </recommendedName>
</protein>
<dbReference type="PANTHER" id="PTHR11702:SF31">
    <property type="entry name" value="MITOCHONDRIAL RIBOSOME-ASSOCIATED GTPASE 2"/>
    <property type="match status" value="1"/>
</dbReference>
<dbReference type="PRINTS" id="PR00326">
    <property type="entry name" value="GTP1OBG"/>
</dbReference>
<evidence type="ECO:0000256" key="2">
    <source>
        <dbReference type="ARBA" id="ARBA00023134"/>
    </source>
</evidence>
<dbReference type="eggNOG" id="KOG1489">
    <property type="taxonomic scope" value="Eukaryota"/>
</dbReference>
<evidence type="ECO:0000259" key="4">
    <source>
        <dbReference type="PROSITE" id="PS51710"/>
    </source>
</evidence>
<dbReference type="PROSITE" id="PS51710">
    <property type="entry name" value="G_OBG"/>
    <property type="match status" value="1"/>
</dbReference>
<dbReference type="GO" id="GO:0005525">
    <property type="term" value="F:GTP binding"/>
    <property type="evidence" value="ECO:0000318"/>
    <property type="project" value="GO_Central"/>
</dbReference>
<dbReference type="InterPro" id="IPR006169">
    <property type="entry name" value="GTP1_OBG_dom"/>
</dbReference>
<dbReference type="GO" id="GO:0042254">
    <property type="term" value="P:ribosome biogenesis"/>
    <property type="evidence" value="ECO:0007669"/>
    <property type="project" value="UniProtKB-UniRule"/>
</dbReference>
<evidence type="ECO:0000313" key="6">
    <source>
        <dbReference type="EMBL" id="EDQ89684.1"/>
    </source>
</evidence>
<gene>
    <name evidence="6" type="ORF">MONBRDRAFT_32344</name>
</gene>
<dbReference type="PANTHER" id="PTHR11702">
    <property type="entry name" value="DEVELOPMENTALLY REGULATED GTP-BINDING PROTEIN-RELATED"/>
    <property type="match status" value="1"/>
</dbReference>
<keyword evidence="2" id="KW-0342">GTP-binding</keyword>
<dbReference type="InterPro" id="IPR027417">
    <property type="entry name" value="P-loop_NTPase"/>
</dbReference>
<organism evidence="6 7">
    <name type="scientific">Monosiga brevicollis</name>
    <name type="common">Choanoflagellate</name>
    <dbReference type="NCBI Taxonomy" id="81824"/>
    <lineage>
        <taxon>Eukaryota</taxon>
        <taxon>Choanoflagellata</taxon>
        <taxon>Craspedida</taxon>
        <taxon>Salpingoecidae</taxon>
        <taxon>Monosiga</taxon>
    </lineage>
</organism>
<dbReference type="GO" id="GO:0005739">
    <property type="term" value="C:mitochondrion"/>
    <property type="evidence" value="ECO:0000318"/>
    <property type="project" value="GO_Central"/>
</dbReference>
<dbReference type="InterPro" id="IPR045086">
    <property type="entry name" value="OBG_GTPase"/>
</dbReference>
<dbReference type="KEGG" id="mbr:MONBRDRAFT_32344"/>
<dbReference type="EMBL" id="CH991550">
    <property type="protein sequence ID" value="EDQ89684.1"/>
    <property type="molecule type" value="Genomic_DNA"/>
</dbReference>
<feature type="domain" description="Obg" evidence="5">
    <location>
        <begin position="64"/>
        <end position="198"/>
    </location>
</feature>
<dbReference type="SUPFAM" id="SSF52540">
    <property type="entry name" value="P-loop containing nucleoside triphosphate hydrolases"/>
    <property type="match status" value="1"/>
</dbReference>
<dbReference type="InterPro" id="IPR036726">
    <property type="entry name" value="GTP1_OBG_dom_sf"/>
</dbReference>
<evidence type="ECO:0000256" key="1">
    <source>
        <dbReference type="ARBA" id="ARBA00022741"/>
    </source>
</evidence>
<dbReference type="GeneID" id="5890738"/>
<feature type="compositionally biased region" description="Polar residues" evidence="3">
    <location>
        <begin position="396"/>
        <end position="406"/>
    </location>
</feature>
<dbReference type="InParanoid" id="A9UYX7"/>
<dbReference type="Gene3D" id="3.40.50.300">
    <property type="entry name" value="P-loop containing nucleotide triphosphate hydrolases"/>
    <property type="match status" value="1"/>
</dbReference>
<dbReference type="RefSeq" id="XP_001745713.1">
    <property type="nucleotide sequence ID" value="XM_001745661.1"/>
</dbReference>
<evidence type="ECO:0000259" key="5">
    <source>
        <dbReference type="PROSITE" id="PS51883"/>
    </source>
</evidence>
<name>A9UYX7_MONBE</name>
<evidence type="ECO:0008006" key="8">
    <source>
        <dbReference type="Google" id="ProtNLM"/>
    </source>
</evidence>
<feature type="region of interest" description="Disordered" evidence="3">
    <location>
        <begin position="388"/>
        <end position="414"/>
    </location>
</feature>
<dbReference type="STRING" id="81824.A9UYX7"/>
<dbReference type="FunCoup" id="A9UYX7">
    <property type="interactions" value="737"/>
</dbReference>
<dbReference type="CDD" id="cd01898">
    <property type="entry name" value="Obg"/>
    <property type="match status" value="1"/>
</dbReference>
<proteinExistence type="predicted"/>
<dbReference type="InterPro" id="IPR031167">
    <property type="entry name" value="G_OBG"/>
</dbReference>